<feature type="signal peptide" evidence="1">
    <location>
        <begin position="1"/>
        <end position="30"/>
    </location>
</feature>
<dbReference type="RefSeq" id="WP_143861291.1">
    <property type="nucleotide sequence ID" value="NZ_JAMTCW010000001.1"/>
</dbReference>
<feature type="chain" id="PRO_5039537607" evidence="1">
    <location>
        <begin position="31"/>
        <end position="141"/>
    </location>
</feature>
<reference evidence="2 3" key="1">
    <citation type="submission" date="2017-09" db="EMBL/GenBank/DDBJ databases">
        <authorList>
            <person name="Ehlers B."/>
            <person name="Leendertz F.H."/>
        </authorList>
    </citation>
    <scope>NUCLEOTIDE SEQUENCE [LARGE SCALE GENOMIC DNA]</scope>
    <source>
        <strain evidence="2 3">DSM 45537</strain>
    </source>
</reference>
<dbReference type="InterPro" id="IPR006311">
    <property type="entry name" value="TAT_signal"/>
</dbReference>
<gene>
    <name evidence="2" type="ORF">SAMN04244553_0321</name>
</gene>
<evidence type="ECO:0000313" key="2">
    <source>
        <dbReference type="EMBL" id="SNY74734.1"/>
    </source>
</evidence>
<dbReference type="AlphaFoldDB" id="A0A285KQ13"/>
<sequence length="141" mass="13813">MSVDRNAGRRRIRAAVVASACAGAAAIALAAAPGAHATATGIGVLPDLGYGLATNFGTGCGYTIQAFVTDPVASVSFYDNGIPLATVAPTGGVALLKWVPATPGWHTISVAQVPDQVTTAATAVPVGTGMHVGHGCAVFGG</sequence>
<evidence type="ECO:0000256" key="1">
    <source>
        <dbReference type="SAM" id="SignalP"/>
    </source>
</evidence>
<accession>A0A285KQ13</accession>
<dbReference type="STRING" id="1379680.GCA_001612615_00701"/>
<dbReference type="Proteomes" id="UP000219565">
    <property type="component" value="Unassembled WGS sequence"/>
</dbReference>
<proteinExistence type="predicted"/>
<keyword evidence="3" id="KW-1185">Reference proteome</keyword>
<organism evidence="2 3">
    <name type="scientific">Nocardia amikacinitolerans</name>
    <dbReference type="NCBI Taxonomy" id="756689"/>
    <lineage>
        <taxon>Bacteria</taxon>
        <taxon>Bacillati</taxon>
        <taxon>Actinomycetota</taxon>
        <taxon>Actinomycetes</taxon>
        <taxon>Mycobacteriales</taxon>
        <taxon>Nocardiaceae</taxon>
        <taxon>Nocardia</taxon>
    </lineage>
</organism>
<dbReference type="OrthoDB" id="4564836at2"/>
<dbReference type="PROSITE" id="PS51318">
    <property type="entry name" value="TAT"/>
    <property type="match status" value="1"/>
</dbReference>
<name>A0A285KQ13_9NOCA</name>
<evidence type="ECO:0000313" key="3">
    <source>
        <dbReference type="Proteomes" id="UP000219565"/>
    </source>
</evidence>
<dbReference type="EMBL" id="OBEG01000001">
    <property type="protein sequence ID" value="SNY74734.1"/>
    <property type="molecule type" value="Genomic_DNA"/>
</dbReference>
<keyword evidence="1" id="KW-0732">Signal</keyword>
<protein>
    <submittedName>
        <fullName evidence="2">Uncharacterized protein</fullName>
    </submittedName>
</protein>